<dbReference type="PANTHER" id="PTHR38035:SF1">
    <property type="entry name" value="ANCILLARY SECYEG TRANSLOCON SUBUNIT"/>
    <property type="match status" value="1"/>
</dbReference>
<sequence length="216" mass="24485">MSYHEEQETLDNLKTWWVRWGNRLIGALLVVLLAGAGWSGWNYWQGRQAAQAARLYEQLQQVVPPSAQTLDKERLARILDDMKKQFGRTPYAQMSALMAAKAFYQAEDSGAAKTQLQWVIEHARDAEYQQIARLRLASILLEEKAYEQGLNLLAEPPKDTFKALYADRRGDLFAAQGKRDDARQAYKDALQLLTADNLNNGPIHRLVQLKLDALGG</sequence>
<proteinExistence type="inferred from homology"/>
<evidence type="ECO:0000256" key="3">
    <source>
        <dbReference type="ARBA" id="ARBA00022692"/>
    </source>
</evidence>
<organism evidence="10 11">
    <name type="scientific">Mycoavidus cysteinexigens</name>
    <dbReference type="NCBI Taxonomy" id="1553431"/>
    <lineage>
        <taxon>Bacteria</taxon>
        <taxon>Pseudomonadati</taxon>
        <taxon>Pseudomonadota</taxon>
        <taxon>Betaproteobacteria</taxon>
        <taxon>Burkholderiales</taxon>
        <taxon>Burkholderiaceae</taxon>
        <taxon>Mycoavidus</taxon>
    </lineage>
</organism>
<evidence type="ECO:0000256" key="5">
    <source>
        <dbReference type="ARBA" id="ARBA00023136"/>
    </source>
</evidence>
<keyword evidence="2" id="KW-1003">Cell membrane</keyword>
<dbReference type="SUPFAM" id="SSF48452">
    <property type="entry name" value="TPR-like"/>
    <property type="match status" value="1"/>
</dbReference>
<dbReference type="Proteomes" id="UP000282597">
    <property type="component" value="Chromosome"/>
</dbReference>
<keyword evidence="11" id="KW-1185">Reference proteome</keyword>
<dbReference type="KEGG" id="mcys:MCB1EB_0735"/>
<accession>A0A2Z6ETZ9</accession>
<evidence type="ECO:0000259" key="9">
    <source>
        <dbReference type="Pfam" id="PF09976"/>
    </source>
</evidence>
<evidence type="ECO:0000256" key="6">
    <source>
        <dbReference type="ARBA" id="ARBA00023186"/>
    </source>
</evidence>
<keyword evidence="5" id="KW-0472">Membrane</keyword>
<feature type="domain" description="Ancillary SecYEG translocon subunit/Cell division coordinator CpoB TPR" evidence="9">
    <location>
        <begin position="14"/>
        <end position="215"/>
    </location>
</feature>
<dbReference type="AlphaFoldDB" id="A0A2Z6ETZ9"/>
<keyword evidence="4" id="KW-1133">Transmembrane helix</keyword>
<keyword evidence="3" id="KW-0812">Transmembrane</keyword>
<dbReference type="Pfam" id="PF09976">
    <property type="entry name" value="TPR_21"/>
    <property type="match status" value="1"/>
</dbReference>
<dbReference type="PIRSF" id="PIRSF006170">
    <property type="entry name" value="YfgM"/>
    <property type="match status" value="1"/>
</dbReference>
<name>A0A2Z6ETZ9_9BURK</name>
<evidence type="ECO:0000256" key="2">
    <source>
        <dbReference type="ARBA" id="ARBA00022475"/>
    </source>
</evidence>
<dbReference type="InterPro" id="IPR011990">
    <property type="entry name" value="TPR-like_helical_dom_sf"/>
</dbReference>
<dbReference type="GO" id="GO:0044877">
    <property type="term" value="F:protein-containing complex binding"/>
    <property type="evidence" value="ECO:0007669"/>
    <property type="project" value="InterPro"/>
</dbReference>
<dbReference type="RefSeq" id="WP_026920880.1">
    <property type="nucleotide sequence ID" value="NZ_AP018150.1"/>
</dbReference>
<dbReference type="GO" id="GO:0005886">
    <property type="term" value="C:plasma membrane"/>
    <property type="evidence" value="ECO:0007669"/>
    <property type="project" value="UniProtKB-SubCell"/>
</dbReference>
<evidence type="ECO:0000256" key="1">
    <source>
        <dbReference type="ARBA" id="ARBA00004401"/>
    </source>
</evidence>
<evidence type="ECO:0000256" key="4">
    <source>
        <dbReference type="ARBA" id="ARBA00022989"/>
    </source>
</evidence>
<keyword evidence="6" id="KW-0143">Chaperone</keyword>
<protein>
    <recommendedName>
        <fullName evidence="8">Ancillary SecYEG translocon subunit</fullName>
    </recommendedName>
</protein>
<evidence type="ECO:0000313" key="11">
    <source>
        <dbReference type="Proteomes" id="UP000282597"/>
    </source>
</evidence>
<reference evidence="10 11" key="1">
    <citation type="journal article" date="2018" name="Microbes Environ.">
        <title>Comparative Genomic Insights into Endofungal Lifestyles of Two Bacterial Endosymbionts, Mycoavidus cysteinexigens and Burkholderia rhizoxinica.</title>
        <authorList>
            <person name="Sharmin D."/>
            <person name="Guo Y."/>
            <person name="Nishizawa T."/>
            <person name="Ohshima S."/>
            <person name="Sato Y."/>
            <person name="Takashima Y."/>
            <person name="Narisawa K."/>
            <person name="Ohta H."/>
        </authorList>
    </citation>
    <scope>NUCLEOTIDE SEQUENCE [LARGE SCALE GENOMIC DNA]</scope>
    <source>
        <strain evidence="10 11">B1-EB</strain>
    </source>
</reference>
<dbReference type="InterPro" id="IPR026039">
    <property type="entry name" value="YfgM"/>
</dbReference>
<evidence type="ECO:0000256" key="8">
    <source>
        <dbReference type="ARBA" id="ARBA00024235"/>
    </source>
</evidence>
<dbReference type="EMBL" id="AP018150">
    <property type="protein sequence ID" value="BBE08896.1"/>
    <property type="molecule type" value="Genomic_DNA"/>
</dbReference>
<comment type="similarity">
    <text evidence="7">Belongs to the YfgM family.</text>
</comment>
<gene>
    <name evidence="10" type="ORF">MCB1EB_0735</name>
</gene>
<evidence type="ECO:0000313" key="10">
    <source>
        <dbReference type="EMBL" id="BBE08896.1"/>
    </source>
</evidence>
<dbReference type="PANTHER" id="PTHR38035">
    <property type="entry name" value="UPF0070 PROTEIN YFGM"/>
    <property type="match status" value="1"/>
</dbReference>
<evidence type="ECO:0000256" key="7">
    <source>
        <dbReference type="ARBA" id="ARBA00024197"/>
    </source>
</evidence>
<comment type="subcellular location">
    <subcellularLocation>
        <location evidence="1">Cell membrane</location>
        <topology evidence="1">Single-pass type II membrane protein</topology>
    </subcellularLocation>
</comment>
<dbReference type="InterPro" id="IPR018704">
    <property type="entry name" value="SecYEG/CpoB_TPR"/>
</dbReference>